<sequence length="171" mass="17990">MNTRGGLVPAIWSGTSTAVKLLIASLAFAGAYSGVEATRVAAAPPAAAPASRTVIQLSAQAMPAESVRVPETGVISVAAAEGTGCTRTYRAQSVIDPRGADTAVLYDWRLLRWSTATRQWRPYTASSPAGFLGAGRAVAWHPRIVDNPGLYRVELSVAGEVMLSEKFRVSC</sequence>
<gene>
    <name evidence="1" type="ORF">ACFP1K_28120</name>
</gene>
<evidence type="ECO:0000313" key="2">
    <source>
        <dbReference type="Proteomes" id="UP001596137"/>
    </source>
</evidence>
<organism evidence="1 2">
    <name type="scientific">Sphaerisporangium aureirubrum</name>
    <dbReference type="NCBI Taxonomy" id="1544736"/>
    <lineage>
        <taxon>Bacteria</taxon>
        <taxon>Bacillati</taxon>
        <taxon>Actinomycetota</taxon>
        <taxon>Actinomycetes</taxon>
        <taxon>Streptosporangiales</taxon>
        <taxon>Streptosporangiaceae</taxon>
        <taxon>Sphaerisporangium</taxon>
    </lineage>
</organism>
<dbReference type="RefSeq" id="WP_380758786.1">
    <property type="nucleotide sequence ID" value="NZ_JBHSRF010000054.1"/>
</dbReference>
<accession>A0ABW1NNY7</accession>
<proteinExistence type="predicted"/>
<dbReference type="Proteomes" id="UP001596137">
    <property type="component" value="Unassembled WGS sequence"/>
</dbReference>
<name>A0ABW1NNY7_9ACTN</name>
<reference evidence="2" key="1">
    <citation type="journal article" date="2019" name="Int. J. Syst. Evol. Microbiol.">
        <title>The Global Catalogue of Microorganisms (GCM) 10K type strain sequencing project: providing services to taxonomists for standard genome sequencing and annotation.</title>
        <authorList>
            <consortium name="The Broad Institute Genomics Platform"/>
            <consortium name="The Broad Institute Genome Sequencing Center for Infectious Disease"/>
            <person name="Wu L."/>
            <person name="Ma J."/>
        </authorList>
    </citation>
    <scope>NUCLEOTIDE SEQUENCE [LARGE SCALE GENOMIC DNA]</scope>
    <source>
        <strain evidence="2">JCM 30346</strain>
    </source>
</reference>
<protein>
    <submittedName>
        <fullName evidence="1">Uncharacterized protein</fullName>
    </submittedName>
</protein>
<dbReference type="EMBL" id="JBHSRF010000054">
    <property type="protein sequence ID" value="MFC6085059.1"/>
    <property type="molecule type" value="Genomic_DNA"/>
</dbReference>
<evidence type="ECO:0000313" key="1">
    <source>
        <dbReference type="EMBL" id="MFC6085059.1"/>
    </source>
</evidence>
<keyword evidence="2" id="KW-1185">Reference proteome</keyword>
<comment type="caution">
    <text evidence="1">The sequence shown here is derived from an EMBL/GenBank/DDBJ whole genome shotgun (WGS) entry which is preliminary data.</text>
</comment>